<feature type="compositionally biased region" description="Basic and acidic residues" evidence="1">
    <location>
        <begin position="85"/>
        <end position="98"/>
    </location>
</feature>
<dbReference type="EMBL" id="JANTQA010000070">
    <property type="protein sequence ID" value="KAJ3426449.1"/>
    <property type="molecule type" value="Genomic_DNA"/>
</dbReference>
<protein>
    <submittedName>
        <fullName evidence="2">Peptidyl-prolyl cis-trans isomerase cyp63</fullName>
    </submittedName>
</protein>
<evidence type="ECO:0000313" key="3">
    <source>
        <dbReference type="Proteomes" id="UP001146793"/>
    </source>
</evidence>
<feature type="region of interest" description="Disordered" evidence="1">
    <location>
        <begin position="15"/>
        <end position="98"/>
    </location>
</feature>
<feature type="compositionally biased region" description="Basic and acidic residues" evidence="1">
    <location>
        <begin position="48"/>
        <end position="58"/>
    </location>
</feature>
<dbReference type="AlphaFoldDB" id="A0AAV7YAD6"/>
<keyword evidence="2" id="KW-0413">Isomerase</keyword>
<proteinExistence type="predicted"/>
<feature type="compositionally biased region" description="Basic residues" evidence="1">
    <location>
        <begin position="67"/>
        <end position="84"/>
    </location>
</feature>
<name>A0AAV7YAD6_9EUKA</name>
<evidence type="ECO:0000256" key="1">
    <source>
        <dbReference type="SAM" id="MobiDB-lite"/>
    </source>
</evidence>
<accession>A0AAV7YAD6</accession>
<gene>
    <name evidence="2" type="ORF">M0812_28905</name>
</gene>
<evidence type="ECO:0000313" key="2">
    <source>
        <dbReference type="EMBL" id="KAJ3426449.1"/>
    </source>
</evidence>
<organism evidence="2 3">
    <name type="scientific">Anaeramoeba flamelloides</name>
    <dbReference type="NCBI Taxonomy" id="1746091"/>
    <lineage>
        <taxon>Eukaryota</taxon>
        <taxon>Metamonada</taxon>
        <taxon>Anaeramoebidae</taxon>
        <taxon>Anaeramoeba</taxon>
    </lineage>
</organism>
<sequence length="324" mass="37797">MKCAQMKKLNTVLQNKISKSINSDDDDDDSGSSSSPGTNSNSDSNSSNRDEEKKKDNSSDSEENEGKKKKGKGTKRKTGKRGTKGKNEEDEKEKSKNKKSIETNEYKKLKLEHENNLKITNTLKMQIGDLNNEIERYTNKMKSLKKKLKRSEENNQNNKKLRKIEKENKNLHLLIHKLTALNEHLNSKFSSDNIEIKEIRSFRINEIQNIVLQTEGAVVRDWDPKKKIFKKRKGKTLKKLIILVSRWFLVYPINRKNPVTKFDIGKSQMQLVYNDKLSKSNGYFIIQSEQEKLRYSLDDTSLLNVFYEKFREIQDVVKKMDLDK</sequence>
<dbReference type="Proteomes" id="UP001146793">
    <property type="component" value="Unassembled WGS sequence"/>
</dbReference>
<reference evidence="2" key="1">
    <citation type="submission" date="2022-08" db="EMBL/GenBank/DDBJ databases">
        <title>Novel sulphate-reducing endosymbionts in the free-living metamonad Anaeramoeba.</title>
        <authorList>
            <person name="Jerlstrom-Hultqvist J."/>
            <person name="Cepicka I."/>
            <person name="Gallot-Lavallee L."/>
            <person name="Salas-Leiva D."/>
            <person name="Curtis B.A."/>
            <person name="Zahonova K."/>
            <person name="Pipaliya S."/>
            <person name="Dacks J."/>
            <person name="Roger A.J."/>
        </authorList>
    </citation>
    <scope>NUCLEOTIDE SEQUENCE</scope>
    <source>
        <strain evidence="2">Busselton2</strain>
    </source>
</reference>
<feature type="compositionally biased region" description="Low complexity" evidence="1">
    <location>
        <begin position="31"/>
        <end position="47"/>
    </location>
</feature>
<comment type="caution">
    <text evidence="2">The sequence shown here is derived from an EMBL/GenBank/DDBJ whole genome shotgun (WGS) entry which is preliminary data.</text>
</comment>
<dbReference type="GO" id="GO:0016853">
    <property type="term" value="F:isomerase activity"/>
    <property type="evidence" value="ECO:0007669"/>
    <property type="project" value="UniProtKB-KW"/>
</dbReference>